<dbReference type="Proteomes" id="UP000814140">
    <property type="component" value="Unassembled WGS sequence"/>
</dbReference>
<feature type="non-terminal residue" evidence="1">
    <location>
        <position position="1"/>
    </location>
</feature>
<accession>A0ACB8T2W0</accession>
<evidence type="ECO:0000313" key="1">
    <source>
        <dbReference type="EMBL" id="KAI0062475.1"/>
    </source>
</evidence>
<name>A0ACB8T2W0_9AGAM</name>
<proteinExistence type="predicted"/>
<gene>
    <name evidence="1" type="ORF">BV25DRAFT_1991412</name>
</gene>
<keyword evidence="2" id="KW-1185">Reference proteome</keyword>
<protein>
    <submittedName>
        <fullName evidence="1">Uncharacterized protein</fullName>
    </submittedName>
</protein>
<organism evidence="1 2">
    <name type="scientific">Artomyces pyxidatus</name>
    <dbReference type="NCBI Taxonomy" id="48021"/>
    <lineage>
        <taxon>Eukaryota</taxon>
        <taxon>Fungi</taxon>
        <taxon>Dikarya</taxon>
        <taxon>Basidiomycota</taxon>
        <taxon>Agaricomycotina</taxon>
        <taxon>Agaricomycetes</taxon>
        <taxon>Russulales</taxon>
        <taxon>Auriscalpiaceae</taxon>
        <taxon>Artomyces</taxon>
    </lineage>
</organism>
<reference evidence="1" key="2">
    <citation type="journal article" date="2022" name="New Phytol.">
        <title>Evolutionary transition to the ectomycorrhizal habit in the genomes of a hyperdiverse lineage of mushroom-forming fungi.</title>
        <authorList>
            <person name="Looney B."/>
            <person name="Miyauchi S."/>
            <person name="Morin E."/>
            <person name="Drula E."/>
            <person name="Courty P.E."/>
            <person name="Kohler A."/>
            <person name="Kuo A."/>
            <person name="LaButti K."/>
            <person name="Pangilinan J."/>
            <person name="Lipzen A."/>
            <person name="Riley R."/>
            <person name="Andreopoulos W."/>
            <person name="He G."/>
            <person name="Johnson J."/>
            <person name="Nolan M."/>
            <person name="Tritt A."/>
            <person name="Barry K.W."/>
            <person name="Grigoriev I.V."/>
            <person name="Nagy L.G."/>
            <person name="Hibbett D."/>
            <person name="Henrissat B."/>
            <person name="Matheny P.B."/>
            <person name="Labbe J."/>
            <person name="Martin F.M."/>
        </authorList>
    </citation>
    <scope>NUCLEOTIDE SEQUENCE</scope>
    <source>
        <strain evidence="1">HHB10654</strain>
    </source>
</reference>
<comment type="caution">
    <text evidence="1">The sequence shown here is derived from an EMBL/GenBank/DDBJ whole genome shotgun (WGS) entry which is preliminary data.</text>
</comment>
<sequence>MTILPEVDCFSILYALATEMSPHTGCPKWPNSTEHLDFYGNCSTSDEEGIFLSNGELSIAGPLNRTNYPSESLGKTTQPMWLPILDTRTQKPVTDLSGPLLAARLTSSEPTSVASLANSSGLRLETRNSPYKEGDVSLLDPTIGESSSRHTWLAASSVQEHSPPLPPANAMVLYERRAPFEDVWRVNSSECRPARVTGRIENIVEASDISPLKDFQRIGKSSLPDQNSWNKHCACRADCVIRYRHYRVLLETAGEALFAFHSSRELISVTWDAMGGHWIAYQAGIRYTDISAANILIQSNRKGVLIDWDIAKDVDSADNQSGWHNRRIGSWQFLSAAIISDPYNHRHVLADDLEAFIHVLTWVALRFCPNSLSTGALDSLLHKYFDSGIHSSQGPLKILVVACGSFRPRVRYTLSPILSDFLMKVTLALSARYKEVSRSTIMWDHMSIAEQEEEDHAVSLNEQRLQALESSEWMLCFGWDAISTKYEWPASDEAQARVYDGQDGGGGYLGRPSVVL</sequence>
<reference evidence="1" key="1">
    <citation type="submission" date="2021-03" db="EMBL/GenBank/DDBJ databases">
        <authorList>
            <consortium name="DOE Joint Genome Institute"/>
            <person name="Ahrendt S."/>
            <person name="Looney B.P."/>
            <person name="Miyauchi S."/>
            <person name="Morin E."/>
            <person name="Drula E."/>
            <person name="Courty P.E."/>
            <person name="Chicoki N."/>
            <person name="Fauchery L."/>
            <person name="Kohler A."/>
            <person name="Kuo A."/>
            <person name="Labutti K."/>
            <person name="Pangilinan J."/>
            <person name="Lipzen A."/>
            <person name="Riley R."/>
            <person name="Andreopoulos W."/>
            <person name="He G."/>
            <person name="Johnson J."/>
            <person name="Barry K.W."/>
            <person name="Grigoriev I.V."/>
            <person name="Nagy L."/>
            <person name="Hibbett D."/>
            <person name="Henrissat B."/>
            <person name="Matheny P.B."/>
            <person name="Labbe J."/>
            <person name="Martin F."/>
        </authorList>
    </citation>
    <scope>NUCLEOTIDE SEQUENCE</scope>
    <source>
        <strain evidence="1">HHB10654</strain>
    </source>
</reference>
<evidence type="ECO:0000313" key="2">
    <source>
        <dbReference type="Proteomes" id="UP000814140"/>
    </source>
</evidence>
<dbReference type="EMBL" id="MU277207">
    <property type="protein sequence ID" value="KAI0062475.1"/>
    <property type="molecule type" value="Genomic_DNA"/>
</dbReference>